<protein>
    <submittedName>
        <fullName evidence="3">Uncharacterized protein</fullName>
    </submittedName>
</protein>
<keyword evidence="4" id="KW-1185">Reference proteome</keyword>
<comment type="caution">
    <text evidence="3">The sequence shown here is derived from an EMBL/GenBank/DDBJ whole genome shotgun (WGS) entry which is preliminary data.</text>
</comment>
<feature type="region of interest" description="Disordered" evidence="2">
    <location>
        <begin position="307"/>
        <end position="326"/>
    </location>
</feature>
<dbReference type="EMBL" id="MCFK01002007">
    <property type="protein sequence ID" value="RKF64273.1"/>
    <property type="molecule type" value="Genomic_DNA"/>
</dbReference>
<organism evidence="3 4">
    <name type="scientific">Erysiphe neolycopersici</name>
    <dbReference type="NCBI Taxonomy" id="212602"/>
    <lineage>
        <taxon>Eukaryota</taxon>
        <taxon>Fungi</taxon>
        <taxon>Dikarya</taxon>
        <taxon>Ascomycota</taxon>
        <taxon>Pezizomycotina</taxon>
        <taxon>Leotiomycetes</taxon>
        <taxon>Erysiphales</taxon>
        <taxon>Erysiphaceae</taxon>
        <taxon>Erysiphe</taxon>
    </lineage>
</organism>
<evidence type="ECO:0000256" key="2">
    <source>
        <dbReference type="SAM" id="MobiDB-lite"/>
    </source>
</evidence>
<feature type="compositionally biased region" description="Basic and acidic residues" evidence="2">
    <location>
        <begin position="307"/>
        <end position="319"/>
    </location>
</feature>
<evidence type="ECO:0000313" key="4">
    <source>
        <dbReference type="Proteomes" id="UP000286134"/>
    </source>
</evidence>
<proteinExistence type="predicted"/>
<dbReference type="Proteomes" id="UP000286134">
    <property type="component" value="Unassembled WGS sequence"/>
</dbReference>
<evidence type="ECO:0000313" key="3">
    <source>
        <dbReference type="EMBL" id="RKF64273.1"/>
    </source>
</evidence>
<accession>A0A420I3L2</accession>
<sequence>MLAWGSIRVIRVALGPPKSRNLPQSCLIHLQHAATTKHLNGNHRIIEYKDFTYPNPKDYELELWTSKPLRKTKDKISLFDVLQDHLKPGLALLPLESSTLDGLPEINIPRYRIGELNIEKVYQTKNKKGKGRGSKEFHFKTDVDTGHLAHSLYKSYHFLSRTTNRSRIEIHIHHPIKKKKKDSLPSLGANTIQQRNEILEGHKRLFLEAVHKALHLWPETILRAMPESTRISISPVANKDNVCWVMDLGGKDITKVFQKNRSIHEQRFENCDGLLDKETRRNVKQDVRTIRLQVRSDLEILEKEERLERKKSSDAEKNQFHQTQADTQSAVDILPLEKIDAKQPRLEKASFGSLTAQISFDDIEKSKNIPALIQLKALIHEKIQRKGNVGLLEQCEFEMLRRADLVKIILIALLQVTERVAELNQELEHGSAKLQRENDMILERSANLYKGHSDAKQLQEEIKRRLGVDLEKVKRKSKDKIEKESKKLMRRRYKLFDYLEPDERRIVSSIEGGRPFVSFPEVKKPKEGWTWKSRGASRS</sequence>
<feature type="coiled-coil region" evidence="1">
    <location>
        <begin position="413"/>
        <end position="440"/>
    </location>
</feature>
<gene>
    <name evidence="3" type="ORF">OnM2_020051</name>
</gene>
<keyword evidence="1" id="KW-0175">Coiled coil</keyword>
<evidence type="ECO:0000256" key="1">
    <source>
        <dbReference type="SAM" id="Coils"/>
    </source>
</evidence>
<dbReference type="AlphaFoldDB" id="A0A420I3L2"/>
<dbReference type="OrthoDB" id="3792666at2759"/>
<name>A0A420I3L2_9PEZI</name>
<reference evidence="3 4" key="1">
    <citation type="journal article" date="2018" name="BMC Genomics">
        <title>Comparative genome analyses reveal sequence features reflecting distinct modes of host-adaptation between dicot and monocot powdery mildew.</title>
        <authorList>
            <person name="Wu Y."/>
            <person name="Ma X."/>
            <person name="Pan Z."/>
            <person name="Kale S.D."/>
            <person name="Song Y."/>
            <person name="King H."/>
            <person name="Zhang Q."/>
            <person name="Presley C."/>
            <person name="Deng X."/>
            <person name="Wei C.I."/>
            <person name="Xiao S."/>
        </authorList>
    </citation>
    <scope>NUCLEOTIDE SEQUENCE [LARGE SCALE GENOMIC DNA]</scope>
    <source>
        <strain evidence="3">UMSG2</strain>
    </source>
</reference>